<evidence type="ECO:0000256" key="1">
    <source>
        <dbReference type="SAM" id="MobiDB-lite"/>
    </source>
</evidence>
<reference evidence="2" key="1">
    <citation type="submission" date="2020-07" db="EMBL/GenBank/DDBJ databases">
        <title>The High-quality genome of the commercially important snow crab, Chionoecetes opilio.</title>
        <authorList>
            <person name="Jeong J.-H."/>
            <person name="Ryu S."/>
        </authorList>
    </citation>
    <scope>NUCLEOTIDE SEQUENCE</scope>
    <source>
        <strain evidence="2">MADBK_172401_WGS</strain>
        <tissue evidence="2">Digestive gland</tissue>
    </source>
</reference>
<comment type="caution">
    <text evidence="2">The sequence shown here is derived from an EMBL/GenBank/DDBJ whole genome shotgun (WGS) entry which is preliminary data.</text>
</comment>
<sequence>MLGVDYSSHSQVCSKELTSYDPFVAHENGKQHKKVRQKILSVPDPNLQSDLELQHLNKPRGTFTDGSLEDQIDSTKFTVIGVQFVYKEILDGREVYTCQLCHCTDVLQISASRMFSHLTSSTHSKNYLVSLNHNKNYLVSLNHSKNYLKDKFGWSGHKKSTREFEEECCSIEEYEGKIHANIADLTSQFTSSKPGTELPPTWSQRRSLSPSPEDIEDTKTKIPKTEPPEITDISDAKENSVQPPTSDVGVTADLPSEAHYILQEVNAMQEPDCQTILQGDEDMQDLLKELLWVLANKLEKYYIQTGATYNEGKTKTPLTVCAEKAKQYIAEFAGLK</sequence>
<dbReference type="Proteomes" id="UP000770661">
    <property type="component" value="Unassembled WGS sequence"/>
</dbReference>
<proteinExistence type="predicted"/>
<evidence type="ECO:0000313" key="3">
    <source>
        <dbReference type="Proteomes" id="UP000770661"/>
    </source>
</evidence>
<feature type="compositionally biased region" description="Basic and acidic residues" evidence="1">
    <location>
        <begin position="217"/>
        <end position="227"/>
    </location>
</feature>
<feature type="compositionally biased region" description="Polar residues" evidence="1">
    <location>
        <begin position="201"/>
        <end position="210"/>
    </location>
</feature>
<dbReference type="AlphaFoldDB" id="A0A8J4XVR3"/>
<dbReference type="EMBL" id="JACEEZ010024793">
    <property type="protein sequence ID" value="KAG0708059.1"/>
    <property type="molecule type" value="Genomic_DNA"/>
</dbReference>
<name>A0A8J4XVR3_CHIOP</name>
<accession>A0A8J4XVR3</accession>
<evidence type="ECO:0000313" key="2">
    <source>
        <dbReference type="EMBL" id="KAG0708059.1"/>
    </source>
</evidence>
<protein>
    <submittedName>
        <fullName evidence="2">Uncharacterized protein</fullName>
    </submittedName>
</protein>
<feature type="region of interest" description="Disordered" evidence="1">
    <location>
        <begin position="188"/>
        <end position="247"/>
    </location>
</feature>
<gene>
    <name evidence="2" type="ORF">GWK47_024076</name>
</gene>
<keyword evidence="3" id="KW-1185">Reference proteome</keyword>
<organism evidence="2 3">
    <name type="scientific">Chionoecetes opilio</name>
    <name type="common">Atlantic snow crab</name>
    <name type="synonym">Cancer opilio</name>
    <dbReference type="NCBI Taxonomy" id="41210"/>
    <lineage>
        <taxon>Eukaryota</taxon>
        <taxon>Metazoa</taxon>
        <taxon>Ecdysozoa</taxon>
        <taxon>Arthropoda</taxon>
        <taxon>Crustacea</taxon>
        <taxon>Multicrustacea</taxon>
        <taxon>Malacostraca</taxon>
        <taxon>Eumalacostraca</taxon>
        <taxon>Eucarida</taxon>
        <taxon>Decapoda</taxon>
        <taxon>Pleocyemata</taxon>
        <taxon>Brachyura</taxon>
        <taxon>Eubrachyura</taxon>
        <taxon>Majoidea</taxon>
        <taxon>Majidae</taxon>
        <taxon>Chionoecetes</taxon>
    </lineage>
</organism>
<dbReference type="OrthoDB" id="6365438at2759"/>